<sequence length="129" mass="15391">MHELARILRAQDVDVTIKRLGLDVDAIFPGLDTLVENPYRFHTWLVKENHGFLVVNAIPKEEDQDHLFWEEWYRYQGEVHHHLLSLWKPYLHHEVFTAPASDDIHPPQSFGKVWYVVEDPDMRSLLLRR</sequence>
<dbReference type="EMBL" id="VSSQ01003098">
    <property type="protein sequence ID" value="MPM19039.1"/>
    <property type="molecule type" value="Genomic_DNA"/>
</dbReference>
<accession>A0A644XSH9</accession>
<evidence type="ECO:0000313" key="1">
    <source>
        <dbReference type="EMBL" id="MPM19039.1"/>
    </source>
</evidence>
<organism evidence="1">
    <name type="scientific">bioreactor metagenome</name>
    <dbReference type="NCBI Taxonomy" id="1076179"/>
    <lineage>
        <taxon>unclassified sequences</taxon>
        <taxon>metagenomes</taxon>
        <taxon>ecological metagenomes</taxon>
    </lineage>
</organism>
<name>A0A644XSH9_9ZZZZ</name>
<proteinExistence type="predicted"/>
<protein>
    <submittedName>
        <fullName evidence="1">Uncharacterized protein</fullName>
    </submittedName>
</protein>
<dbReference type="AlphaFoldDB" id="A0A644XSH9"/>
<reference evidence="1" key="1">
    <citation type="submission" date="2019-08" db="EMBL/GenBank/DDBJ databases">
        <authorList>
            <person name="Kucharzyk K."/>
            <person name="Murdoch R.W."/>
            <person name="Higgins S."/>
            <person name="Loffler F."/>
        </authorList>
    </citation>
    <scope>NUCLEOTIDE SEQUENCE</scope>
</reference>
<gene>
    <name evidence="1" type="ORF">SDC9_65457</name>
</gene>
<comment type="caution">
    <text evidence="1">The sequence shown here is derived from an EMBL/GenBank/DDBJ whole genome shotgun (WGS) entry which is preliminary data.</text>
</comment>